<proteinExistence type="predicted"/>
<dbReference type="Gene3D" id="2.60.120.1140">
    <property type="entry name" value="Protein of unknown function DUF192"/>
    <property type="match status" value="1"/>
</dbReference>
<organism evidence="1 2">
    <name type="scientific">Heliorestis convoluta</name>
    <dbReference type="NCBI Taxonomy" id="356322"/>
    <lineage>
        <taxon>Bacteria</taxon>
        <taxon>Bacillati</taxon>
        <taxon>Bacillota</taxon>
        <taxon>Clostridia</taxon>
        <taxon>Eubacteriales</taxon>
        <taxon>Heliobacteriaceae</taxon>
        <taxon>Heliorestis</taxon>
    </lineage>
</organism>
<evidence type="ECO:0008006" key="3">
    <source>
        <dbReference type="Google" id="ProtNLM"/>
    </source>
</evidence>
<dbReference type="InterPro" id="IPR038695">
    <property type="entry name" value="Saro_0823-like_sf"/>
</dbReference>
<protein>
    <recommendedName>
        <fullName evidence="3">DUF192 domain-containing protein</fullName>
    </recommendedName>
</protein>
<dbReference type="EMBL" id="CP045875">
    <property type="protein sequence ID" value="QGG48085.1"/>
    <property type="molecule type" value="Genomic_DNA"/>
</dbReference>
<name>A0A5Q2N692_9FIRM</name>
<dbReference type="KEGG" id="hcv:FTV88_1987"/>
<dbReference type="Pfam" id="PF02643">
    <property type="entry name" value="DUF192"/>
    <property type="match status" value="1"/>
</dbReference>
<evidence type="ECO:0000313" key="1">
    <source>
        <dbReference type="EMBL" id="QGG48085.1"/>
    </source>
</evidence>
<keyword evidence="2" id="KW-1185">Reference proteome</keyword>
<dbReference type="AlphaFoldDB" id="A0A5Q2N692"/>
<sequence>MLLCLIAVAFFFLNNHSESKKTIEEIEKIIIEIETKDGEVIPLQVELADTPEKQKLGLMGRDSLSYNEGMLFVFQQDRVEGFWMKNTKIALSIAFIDSSGTFLDIQDMDPCYDVSCPTYWPDQPYRYALEVNQGWFRDQRVEEGDKLLRVP</sequence>
<accession>A0A5Q2N692</accession>
<dbReference type="Proteomes" id="UP000366051">
    <property type="component" value="Chromosome"/>
</dbReference>
<dbReference type="PANTHER" id="PTHR37953:SF1">
    <property type="entry name" value="UPF0127 PROTEIN MJ1496"/>
    <property type="match status" value="1"/>
</dbReference>
<evidence type="ECO:0000313" key="2">
    <source>
        <dbReference type="Proteomes" id="UP000366051"/>
    </source>
</evidence>
<gene>
    <name evidence="1" type="ORF">FTV88_1987</name>
</gene>
<dbReference type="InterPro" id="IPR003795">
    <property type="entry name" value="DUF192"/>
</dbReference>
<dbReference type="PANTHER" id="PTHR37953">
    <property type="entry name" value="UPF0127 PROTEIN MJ1496"/>
    <property type="match status" value="1"/>
</dbReference>
<reference evidence="2" key="1">
    <citation type="submission" date="2019-11" db="EMBL/GenBank/DDBJ databases">
        <title>Genome sequence of Heliorestis convoluta strain HH, an alkaliphilic and minimalistic phototrophic bacterium from a soda lake in Egypt.</title>
        <authorList>
            <person name="Dewey E.D."/>
            <person name="Stokes L.M."/>
            <person name="Burchell B.M."/>
            <person name="Shaffer K.N."/>
            <person name="Huntington A.M."/>
            <person name="Baker J.M."/>
            <person name="Nadendla S."/>
            <person name="Giglio M.G."/>
            <person name="Touchman J.W."/>
            <person name="Blankenship R.E."/>
            <person name="Madigan M.T."/>
            <person name="Sattley W.M."/>
        </authorList>
    </citation>
    <scope>NUCLEOTIDE SEQUENCE [LARGE SCALE GENOMIC DNA]</scope>
    <source>
        <strain evidence="2">HH</strain>
    </source>
</reference>